<dbReference type="InterPro" id="IPR027417">
    <property type="entry name" value="P-loop_NTPase"/>
</dbReference>
<evidence type="ECO:0000313" key="3">
    <source>
        <dbReference type="Proteomes" id="UP000254133"/>
    </source>
</evidence>
<dbReference type="RefSeq" id="WP_115370056.1">
    <property type="nucleotide sequence ID" value="NZ_UGPZ01000003.1"/>
</dbReference>
<organism evidence="2 3">
    <name type="scientific">Moraxella bovis</name>
    <dbReference type="NCBI Taxonomy" id="476"/>
    <lineage>
        <taxon>Bacteria</taxon>
        <taxon>Pseudomonadati</taxon>
        <taxon>Pseudomonadota</taxon>
        <taxon>Gammaproteobacteria</taxon>
        <taxon>Moraxellales</taxon>
        <taxon>Moraxellaceae</taxon>
        <taxon>Moraxella</taxon>
    </lineage>
</organism>
<dbReference type="Pfam" id="PF07693">
    <property type="entry name" value="KAP_NTPase"/>
    <property type="match status" value="1"/>
</dbReference>
<proteinExistence type="predicted"/>
<name>A0A378PZ81_MORBO</name>
<evidence type="ECO:0000313" key="2">
    <source>
        <dbReference type="EMBL" id="STY93913.1"/>
    </source>
</evidence>
<accession>A0A378PZ81</accession>
<feature type="domain" description="KAP NTPase" evidence="1">
    <location>
        <begin position="7"/>
        <end position="205"/>
    </location>
</feature>
<gene>
    <name evidence="2" type="ORF">NCTC9426_02647</name>
</gene>
<dbReference type="Proteomes" id="UP000254133">
    <property type="component" value="Unassembled WGS sequence"/>
</dbReference>
<evidence type="ECO:0000259" key="1">
    <source>
        <dbReference type="Pfam" id="PF07693"/>
    </source>
</evidence>
<dbReference type="AlphaFoldDB" id="A0A378PZ81"/>
<dbReference type="SUPFAM" id="SSF52540">
    <property type="entry name" value="P-loop containing nucleoside triphosphate hydrolases"/>
    <property type="match status" value="1"/>
</dbReference>
<dbReference type="EMBL" id="UGPZ01000003">
    <property type="protein sequence ID" value="STY93913.1"/>
    <property type="molecule type" value="Genomic_DNA"/>
</dbReference>
<protein>
    <recommendedName>
        <fullName evidence="1">KAP NTPase domain-containing protein</fullName>
    </recommendedName>
</protein>
<dbReference type="Gene3D" id="3.40.50.300">
    <property type="entry name" value="P-loop containing nucleotide triphosphate hydrolases"/>
    <property type="match status" value="1"/>
</dbReference>
<reference evidence="2 3" key="1">
    <citation type="submission" date="2018-06" db="EMBL/GenBank/DDBJ databases">
        <authorList>
            <consortium name="Pathogen Informatics"/>
            <person name="Doyle S."/>
        </authorList>
    </citation>
    <scope>NUCLEOTIDE SEQUENCE [LARGE SCALE GENOMIC DNA]</scope>
    <source>
        <strain evidence="2 3">NCTC9426</strain>
    </source>
</reference>
<sequence>MANTQSINKRLLKVLNSDKNQGYVIGLTGEWGIGKTHFWKNFYEEKRSELDYQKYAYVSLFGIDSLDSLKYEIAIQTQATSTDKKDSKKNLKIKSLFTFITNNVKIPDIQSNGFALSIGQNIITGALFSLVKDTIICIDDLERKSDNLDIKDIMGLISHLKTEKNCKVVVILHQDKTDNQFQEYKEKVFDEIVHLTENFSIIKTIIDDDEMIDIYEEFYQKLAVKNIRFYERVKRDYQEIIESVDDLSLSSKDSILRNLLIVRLADLIKPEIPCENKDNNFVFDLKYLLNFESYNISDNPVVDTINSLKYFFKGFIDFSYLSNWVEVITENIFNYNIDDKFIKELIAQGEISEEKIQTIKHHESLVSKLHNLDIDANFTQDFYDSSVKVIRYEDFNNLSFYYKVIELHNETLAKSFKEQVENYIIKTIENSKRKIDFDDFYPFGAENYDIFKDFVKEQIKNHALKIDFKDFFLNPDNQRNNDDVKKAVNEITKDDLRDVIWSDLGDYFRSRRRLLESIVQHGLFSKQKSEEVRQWILELLDENIKENPNNEIAVKLLLQDTENLTKFT</sequence>
<dbReference type="InterPro" id="IPR011646">
    <property type="entry name" value="KAP_P-loop"/>
</dbReference>